<sequence length="24" mass="2862">LKSIKRFIKYLNISKSLSIRLNNL</sequence>
<dbReference type="AlphaFoldDB" id="K3V666"/>
<accession>K3V666</accession>
<comment type="caution">
    <text evidence="1">The sequence shown here is derived from an EMBL/GenBank/DDBJ whole genome shotgun (WGS) entry which is preliminary data.</text>
</comment>
<dbReference type="RefSeq" id="XP_061844423.1">
    <property type="nucleotide sequence ID" value="XM_061988464.1"/>
</dbReference>
<reference evidence="1 2" key="1">
    <citation type="journal article" date="2012" name="PLoS Pathog.">
        <title>Comparative pathogenomics reveals horizontally acquired novel virulence genes in fungi infecting cereal hosts.</title>
        <authorList>
            <person name="Gardiner D.M."/>
            <person name="McDonald M.C."/>
            <person name="Covarelli L."/>
            <person name="Solomon P.S."/>
            <person name="Rusu A.G."/>
            <person name="Marshall M."/>
            <person name="Kazan K."/>
            <person name="Chakraborty S."/>
            <person name="McDonald B.A."/>
            <person name="Manners J.M."/>
        </authorList>
    </citation>
    <scope>NUCLEOTIDE SEQUENCE [LARGE SCALE GENOMIC DNA]</scope>
    <source>
        <strain evidence="1 2">CS3096</strain>
    </source>
</reference>
<dbReference type="GeneID" id="20369880"/>
<keyword evidence="2" id="KW-1185">Reference proteome</keyword>
<name>K3V666_FUSPC</name>
<evidence type="ECO:0000313" key="1">
    <source>
        <dbReference type="EMBL" id="EKJ68559.1"/>
    </source>
</evidence>
<protein>
    <submittedName>
        <fullName evidence="1">Uncharacterized protein</fullName>
    </submittedName>
</protein>
<gene>
    <name evidence="1" type="ORF">FPSE_11263</name>
</gene>
<feature type="non-terminal residue" evidence="1">
    <location>
        <position position="1"/>
    </location>
</feature>
<proteinExistence type="predicted"/>
<organism evidence="1 2">
    <name type="scientific">Fusarium pseudograminearum (strain CS3096)</name>
    <name type="common">Wheat and barley crown-rot fungus</name>
    <dbReference type="NCBI Taxonomy" id="1028729"/>
    <lineage>
        <taxon>Eukaryota</taxon>
        <taxon>Fungi</taxon>
        <taxon>Dikarya</taxon>
        <taxon>Ascomycota</taxon>
        <taxon>Pezizomycotina</taxon>
        <taxon>Sordariomycetes</taxon>
        <taxon>Hypocreomycetidae</taxon>
        <taxon>Hypocreales</taxon>
        <taxon>Nectriaceae</taxon>
        <taxon>Fusarium</taxon>
    </lineage>
</organism>
<dbReference type="Proteomes" id="UP000007978">
    <property type="component" value="Chromosome 2"/>
</dbReference>
<dbReference type="EMBL" id="AFNW01000450">
    <property type="protein sequence ID" value="EKJ68559.1"/>
    <property type="molecule type" value="Genomic_DNA"/>
</dbReference>
<evidence type="ECO:0000313" key="2">
    <source>
        <dbReference type="Proteomes" id="UP000007978"/>
    </source>
</evidence>